<keyword evidence="2" id="KW-1185">Reference proteome</keyword>
<comment type="caution">
    <text evidence="1">The sequence shown here is derived from an EMBL/GenBank/DDBJ whole genome shotgun (WGS) entry which is preliminary data.</text>
</comment>
<reference evidence="1 2" key="1">
    <citation type="submission" date="2020-07" db="EMBL/GenBank/DDBJ databases">
        <title>Sequencing the genomes of 1000 actinobacteria strains.</title>
        <authorList>
            <person name="Klenk H.-P."/>
        </authorList>
    </citation>
    <scope>NUCLEOTIDE SEQUENCE [LARGE SCALE GENOMIC DNA]</scope>
    <source>
        <strain evidence="1 2">DSM 45876</strain>
    </source>
</reference>
<gene>
    <name evidence="1" type="ORF">HNR22_004006</name>
</gene>
<sequence>MRLPVGEPTGPSRFVQADPKLAPEFLTALREDRLGDWVARHPEQVNPAR</sequence>
<accession>A0A7Z0BGL9</accession>
<dbReference type="RefSeq" id="WP_179781620.1">
    <property type="nucleotide sequence ID" value="NZ_JACCHK010000001.1"/>
</dbReference>
<organism evidence="1 2">
    <name type="scientific">Micromonospora jinlongensis</name>
    <dbReference type="NCBI Taxonomy" id="1287877"/>
    <lineage>
        <taxon>Bacteria</taxon>
        <taxon>Bacillati</taxon>
        <taxon>Actinomycetota</taxon>
        <taxon>Actinomycetes</taxon>
        <taxon>Micromonosporales</taxon>
        <taxon>Micromonosporaceae</taxon>
        <taxon>Micromonospora</taxon>
    </lineage>
</organism>
<dbReference type="Proteomes" id="UP000523545">
    <property type="component" value="Unassembled WGS sequence"/>
</dbReference>
<dbReference type="AlphaFoldDB" id="A0A7Z0BGL9"/>
<evidence type="ECO:0000313" key="2">
    <source>
        <dbReference type="Proteomes" id="UP000523545"/>
    </source>
</evidence>
<name>A0A7Z0BGL9_9ACTN</name>
<dbReference type="EMBL" id="JACCHK010000001">
    <property type="protein sequence ID" value="NYH44279.1"/>
    <property type="molecule type" value="Genomic_DNA"/>
</dbReference>
<proteinExistence type="predicted"/>
<evidence type="ECO:0000313" key="1">
    <source>
        <dbReference type="EMBL" id="NYH44279.1"/>
    </source>
</evidence>
<protein>
    <submittedName>
        <fullName evidence="1">Uncharacterized protein</fullName>
    </submittedName>
</protein>